<dbReference type="PANTHER" id="PTHR30185">
    <property type="entry name" value="CRYPTIC BETA-GLUCOSIDE BGL OPERON ANTITERMINATOR"/>
    <property type="match status" value="1"/>
</dbReference>
<dbReference type="InterPro" id="IPR016152">
    <property type="entry name" value="PTrfase/Anion_transptr"/>
</dbReference>
<dbReference type="OrthoDB" id="3710983at2"/>
<gene>
    <name evidence="6" type="ORF">ABW02_12510</name>
</gene>
<feature type="domain" description="PRD" evidence="5">
    <location>
        <begin position="282"/>
        <end position="388"/>
    </location>
</feature>
<dbReference type="RefSeq" id="WP_047942470.1">
    <property type="nucleotide sequence ID" value="NZ_LDPH01000010.1"/>
</dbReference>
<dbReference type="Gene3D" id="1.10.1790.10">
    <property type="entry name" value="PRD domain"/>
    <property type="match status" value="2"/>
</dbReference>
<dbReference type="Pfam" id="PF00359">
    <property type="entry name" value="PTS_EIIA_2"/>
    <property type="match status" value="1"/>
</dbReference>
<dbReference type="InterPro" id="IPR013011">
    <property type="entry name" value="PTS_EIIB_2"/>
</dbReference>
<feature type="domain" description="PTS EIIA type-2" evidence="3">
    <location>
        <begin position="497"/>
        <end position="639"/>
    </location>
</feature>
<dbReference type="PATRIC" id="fig|1397.4.peg.605"/>
<evidence type="ECO:0000256" key="1">
    <source>
        <dbReference type="ARBA" id="ARBA00022679"/>
    </source>
</evidence>
<dbReference type="AlphaFoldDB" id="A0A0J1IJP2"/>
<dbReference type="PANTHER" id="PTHR30185:SF13">
    <property type="entry name" value="LICABCH OPERON REGULATOR-RELATED"/>
    <property type="match status" value="1"/>
</dbReference>
<evidence type="ECO:0000256" key="2">
    <source>
        <dbReference type="ARBA" id="ARBA00022737"/>
    </source>
</evidence>
<keyword evidence="7" id="KW-1185">Reference proteome</keyword>
<dbReference type="GO" id="GO:0006355">
    <property type="term" value="P:regulation of DNA-templated transcription"/>
    <property type="evidence" value="ECO:0007669"/>
    <property type="project" value="InterPro"/>
</dbReference>
<dbReference type="PROSITE" id="PS51094">
    <property type="entry name" value="PTS_EIIA_TYPE_2"/>
    <property type="match status" value="1"/>
</dbReference>
<protein>
    <submittedName>
        <fullName evidence="6">Uncharacterized protein</fullName>
    </submittedName>
</protein>
<dbReference type="EMBL" id="LDPH01000010">
    <property type="protein sequence ID" value="KLV26178.1"/>
    <property type="molecule type" value="Genomic_DNA"/>
</dbReference>
<dbReference type="CDD" id="cd05568">
    <property type="entry name" value="PTS_IIB_bgl_like"/>
    <property type="match status" value="1"/>
</dbReference>
<dbReference type="InterPro" id="IPR036634">
    <property type="entry name" value="PRD_sf"/>
</dbReference>
<evidence type="ECO:0000259" key="3">
    <source>
        <dbReference type="PROSITE" id="PS51094"/>
    </source>
</evidence>
<dbReference type="Gene3D" id="3.40.930.10">
    <property type="entry name" value="Mannitol-specific EII, Chain A"/>
    <property type="match status" value="1"/>
</dbReference>
<name>A0A0J1IJP2_NIACI</name>
<keyword evidence="2" id="KW-0677">Repeat</keyword>
<dbReference type="SUPFAM" id="SSF55804">
    <property type="entry name" value="Phoshotransferase/anion transport protein"/>
    <property type="match status" value="1"/>
</dbReference>
<dbReference type="Gene3D" id="3.40.50.2300">
    <property type="match status" value="1"/>
</dbReference>
<keyword evidence="1" id="KW-0808">Transferase</keyword>
<evidence type="ECO:0000259" key="4">
    <source>
        <dbReference type="PROSITE" id="PS51099"/>
    </source>
</evidence>
<evidence type="ECO:0000313" key="7">
    <source>
        <dbReference type="Proteomes" id="UP000036045"/>
    </source>
</evidence>
<dbReference type="GO" id="GO:0008982">
    <property type="term" value="F:protein-N(PI)-phosphohistidine-sugar phosphotransferase activity"/>
    <property type="evidence" value="ECO:0007669"/>
    <property type="project" value="InterPro"/>
</dbReference>
<proteinExistence type="predicted"/>
<organism evidence="6 7">
    <name type="scientific">Niallia circulans</name>
    <name type="common">Bacillus circulans</name>
    <dbReference type="NCBI Taxonomy" id="1397"/>
    <lineage>
        <taxon>Bacteria</taxon>
        <taxon>Bacillati</taxon>
        <taxon>Bacillota</taxon>
        <taxon>Bacilli</taxon>
        <taxon>Bacillales</taxon>
        <taxon>Bacillaceae</taxon>
        <taxon>Niallia</taxon>
    </lineage>
</organism>
<reference evidence="6 7" key="1">
    <citation type="submission" date="2015-05" db="EMBL/GenBank/DDBJ databases">
        <title>Whole genome sequence and identification of bacterial endophytes from Costus igneus.</title>
        <authorList>
            <person name="Lee Y.P."/>
            <person name="Gan H.M."/>
            <person name="Eng W."/>
            <person name="Wheatley M.S."/>
            <person name="Caraballo A."/>
            <person name="Polter S."/>
            <person name="Savka M.A."/>
            <person name="Hudson A.O."/>
        </authorList>
    </citation>
    <scope>NUCLEOTIDE SEQUENCE [LARGE SCALE GENOMIC DNA]</scope>
    <source>
        <strain evidence="6 7">RIT379</strain>
    </source>
</reference>
<dbReference type="PROSITE" id="PS51372">
    <property type="entry name" value="PRD_2"/>
    <property type="match status" value="2"/>
</dbReference>
<dbReference type="SUPFAM" id="SSF52794">
    <property type="entry name" value="PTS system IIB component-like"/>
    <property type="match status" value="1"/>
</dbReference>
<evidence type="ECO:0000259" key="5">
    <source>
        <dbReference type="PROSITE" id="PS51372"/>
    </source>
</evidence>
<dbReference type="InterPro" id="IPR011608">
    <property type="entry name" value="PRD"/>
</dbReference>
<dbReference type="Proteomes" id="UP000036045">
    <property type="component" value="Unassembled WGS sequence"/>
</dbReference>
<dbReference type="Pfam" id="PF02302">
    <property type="entry name" value="PTS_IIB"/>
    <property type="match status" value="1"/>
</dbReference>
<dbReference type="GO" id="GO:0009401">
    <property type="term" value="P:phosphoenolpyruvate-dependent sugar phosphotransferase system"/>
    <property type="evidence" value="ECO:0007669"/>
    <property type="project" value="InterPro"/>
</dbReference>
<dbReference type="PROSITE" id="PS51099">
    <property type="entry name" value="PTS_EIIB_TYPE_2"/>
    <property type="match status" value="1"/>
</dbReference>
<sequence>MTDLNSSSRIGKIIELTAKKMYCPLDYLAQQMGISARTVRLVIKQFNKELEGIAELINERGKGFFLKIHNQEKLNRVIEQFNNLSQMVDSPQRRIATVIDMLLNDDGIITMDEMAFELNLGRTTLVNELKKASVALETYNLAIKGKQNKGMYLKGREIDLRFFILDNLFPYLFTEDSLDKDIKEAIIEVANHYDFEISTKDRLLHSIIIMLDRFLKGHPIKEMDDNYHKIVNSPDFNIALEISKVLERKLSISLPRCEILFIALPIVGRRTPINSHSIEGVIVTKEITNLLDNSITNLGFNLNKVKESGDFYKDLQYHLTFMINRLMFNIQLKNPLLDDIKGKYPLAYQMSEIVGESIFKEYGMKVSAEELGYIALYFGVFIENNKDNLKKLEQVVVVCGTGRGTAKIVAMQLKKILDPHTKIDIFSENELSKNTLDKYDIVFSTVNIPYAIQTPLVIISEIFDDKKVLQQIEHISYLDKFKIKENSSTSFHSVIKLLLNKQKFFILDKSLSYSENLNWMVDQLTLNGYVDDGFKQRLQIREEKGSMIFDKYIALPHTLNYQSDKIELAVGIFPETVWQDNHALKLVFLLALPEHTEYDAGLLVKIYDEIINISSNTKLVNKLIQVKKYEDLCLYLEDGIEKDI</sequence>
<comment type="caution">
    <text evidence="6">The sequence shown here is derived from an EMBL/GenBank/DDBJ whole genome shotgun (WGS) entry which is preliminary data.</text>
</comment>
<dbReference type="InterPro" id="IPR050661">
    <property type="entry name" value="BglG_antiterminators"/>
</dbReference>
<evidence type="ECO:0000313" key="6">
    <source>
        <dbReference type="EMBL" id="KLV26178.1"/>
    </source>
</evidence>
<accession>A0A0J1IJP2</accession>
<feature type="domain" description="PTS EIIB type-2" evidence="4">
    <location>
        <begin position="393"/>
        <end position="484"/>
    </location>
</feature>
<dbReference type="SUPFAM" id="SSF63520">
    <property type="entry name" value="PTS-regulatory domain, PRD"/>
    <property type="match status" value="2"/>
</dbReference>
<feature type="domain" description="PRD" evidence="5">
    <location>
        <begin position="165"/>
        <end position="276"/>
    </location>
</feature>
<dbReference type="Pfam" id="PF00874">
    <property type="entry name" value="PRD"/>
    <property type="match status" value="2"/>
</dbReference>
<dbReference type="InterPro" id="IPR002178">
    <property type="entry name" value="PTS_EIIA_type-2_dom"/>
</dbReference>
<dbReference type="InterPro" id="IPR003501">
    <property type="entry name" value="PTS_EIIB_2/3"/>
</dbReference>
<dbReference type="InterPro" id="IPR036095">
    <property type="entry name" value="PTS_EIIB-like_sf"/>
</dbReference>